<evidence type="ECO:0000256" key="6">
    <source>
        <dbReference type="ARBA" id="ARBA00023315"/>
    </source>
</evidence>
<keyword evidence="5 8" id="KW-0408">Iron</keyword>
<dbReference type="AlphaFoldDB" id="A0A6I3SCX1"/>
<keyword evidence="4 8" id="KW-0479">Metal-binding</keyword>
<comment type="caution">
    <text evidence="8">Lacks conserved residue(s) required for the propagation of feature annotation.</text>
</comment>
<dbReference type="InterPro" id="IPR043129">
    <property type="entry name" value="ATPase_NBD"/>
</dbReference>
<accession>A0A6I3SCX1</accession>
<keyword evidence="1 8" id="KW-0963">Cytoplasm</keyword>
<evidence type="ECO:0000313" key="10">
    <source>
        <dbReference type="EMBL" id="MTU44473.1"/>
    </source>
</evidence>
<feature type="binding site" evidence="8">
    <location>
        <position position="111"/>
    </location>
    <ligand>
        <name>Fe cation</name>
        <dbReference type="ChEBI" id="CHEBI:24875"/>
    </ligand>
</feature>
<evidence type="ECO:0000259" key="9">
    <source>
        <dbReference type="Pfam" id="PF00814"/>
    </source>
</evidence>
<dbReference type="Pfam" id="PF00814">
    <property type="entry name" value="TsaD"/>
    <property type="match status" value="1"/>
</dbReference>
<keyword evidence="3 8" id="KW-0819">tRNA processing</keyword>
<dbReference type="NCBIfam" id="TIGR03723">
    <property type="entry name" value="T6A_TsaD_YgjD"/>
    <property type="match status" value="1"/>
</dbReference>
<dbReference type="Gene3D" id="3.30.420.40">
    <property type="match status" value="2"/>
</dbReference>
<feature type="binding site" evidence="8">
    <location>
        <position position="180"/>
    </location>
    <ligand>
        <name>substrate</name>
    </ligand>
</feature>
<organism evidence="10 11">
    <name type="scientific">Parasutterella excrementihominis</name>
    <dbReference type="NCBI Taxonomy" id="487175"/>
    <lineage>
        <taxon>Bacteria</taxon>
        <taxon>Pseudomonadati</taxon>
        <taxon>Pseudomonadota</taxon>
        <taxon>Betaproteobacteria</taxon>
        <taxon>Burkholderiales</taxon>
        <taxon>Sutterellaceae</taxon>
        <taxon>Parasutterella</taxon>
    </lineage>
</organism>
<dbReference type="GO" id="GO:0061711">
    <property type="term" value="F:tRNA N(6)-L-threonylcarbamoyladenine synthase activity"/>
    <property type="evidence" value="ECO:0007669"/>
    <property type="project" value="UniProtKB-EC"/>
</dbReference>
<comment type="similarity">
    <text evidence="8">Belongs to the KAE1 / TsaD family.</text>
</comment>
<dbReference type="GO" id="GO:0005506">
    <property type="term" value="F:iron ion binding"/>
    <property type="evidence" value="ECO:0007669"/>
    <property type="project" value="UniProtKB-UniRule"/>
</dbReference>
<dbReference type="NCBIfam" id="TIGR00329">
    <property type="entry name" value="gcp_kae1"/>
    <property type="match status" value="1"/>
</dbReference>
<protein>
    <recommendedName>
        <fullName evidence="8">tRNA N6-adenosine threonylcarbamoyltransferase</fullName>
        <ecNumber evidence="8">2.3.1.234</ecNumber>
    </recommendedName>
    <alternativeName>
        <fullName evidence="8">N6-L-threonylcarbamoyladenine synthase</fullName>
        <shortName evidence="8">t(6)A synthase</shortName>
    </alternativeName>
    <alternativeName>
        <fullName evidence="8">t(6)A37 threonylcarbamoyladenosine biosynthesis protein TsaD</fullName>
    </alternativeName>
    <alternativeName>
        <fullName evidence="8">tRNA threonylcarbamoyladenosine biosynthesis protein TsaD</fullName>
    </alternativeName>
</protein>
<feature type="binding site" evidence="8">
    <location>
        <position position="167"/>
    </location>
    <ligand>
        <name>substrate</name>
    </ligand>
</feature>
<feature type="domain" description="Gcp-like" evidence="9">
    <location>
        <begin position="24"/>
        <end position="308"/>
    </location>
</feature>
<evidence type="ECO:0000256" key="3">
    <source>
        <dbReference type="ARBA" id="ARBA00022694"/>
    </source>
</evidence>
<comment type="function">
    <text evidence="8">Required for the formation of a threonylcarbamoyl group on adenosine at position 37 (t(6)A37) in tRNAs that read codons beginning with adenine. Is involved in the transfer of the threonylcarbamoyl moiety of threonylcarbamoyl-AMP (TC-AMP) to the N6 group of A37, together with TsaE and TsaB. TsaD likely plays a direct catalytic role in this reaction.</text>
</comment>
<feature type="binding site" evidence="8">
    <location>
        <position position="274"/>
    </location>
    <ligand>
        <name>substrate</name>
    </ligand>
</feature>
<dbReference type="InterPro" id="IPR022450">
    <property type="entry name" value="TsaD"/>
</dbReference>
<comment type="subcellular location">
    <subcellularLocation>
        <location evidence="8">Cytoplasm</location>
    </subcellularLocation>
</comment>
<keyword evidence="6 8" id="KW-0012">Acyltransferase</keyword>
<evidence type="ECO:0000256" key="1">
    <source>
        <dbReference type="ARBA" id="ARBA00022490"/>
    </source>
</evidence>
<dbReference type="FunFam" id="3.30.420.40:FF:000012">
    <property type="entry name" value="tRNA N6-adenosine threonylcarbamoyltransferase"/>
    <property type="match status" value="1"/>
</dbReference>
<evidence type="ECO:0000256" key="2">
    <source>
        <dbReference type="ARBA" id="ARBA00022679"/>
    </source>
</evidence>
<dbReference type="GO" id="GO:0002949">
    <property type="term" value="P:tRNA threonylcarbamoyladenosine modification"/>
    <property type="evidence" value="ECO:0007669"/>
    <property type="project" value="UniProtKB-UniRule"/>
</dbReference>
<dbReference type="RefSeq" id="WP_021867759.1">
    <property type="nucleotide sequence ID" value="NZ_CALXOM010000021.1"/>
</dbReference>
<dbReference type="Proteomes" id="UP000462362">
    <property type="component" value="Unassembled WGS sequence"/>
</dbReference>
<comment type="caution">
    <text evidence="10">The sequence shown here is derived from an EMBL/GenBank/DDBJ whole genome shotgun (WGS) entry which is preliminary data.</text>
</comment>
<dbReference type="FunFam" id="3.30.420.40:FF:000040">
    <property type="entry name" value="tRNA N6-adenosine threonylcarbamoyltransferase"/>
    <property type="match status" value="1"/>
</dbReference>
<reference evidence="10 11" key="1">
    <citation type="journal article" date="2019" name="Nat. Med.">
        <title>A library of human gut bacterial isolates paired with longitudinal multiomics data enables mechanistic microbiome research.</title>
        <authorList>
            <person name="Poyet M."/>
            <person name="Groussin M."/>
            <person name="Gibbons S.M."/>
            <person name="Avila-Pacheco J."/>
            <person name="Jiang X."/>
            <person name="Kearney S.M."/>
            <person name="Perrotta A.R."/>
            <person name="Berdy B."/>
            <person name="Zhao S."/>
            <person name="Lieberman T.D."/>
            <person name="Swanson P.K."/>
            <person name="Smith M."/>
            <person name="Roesemann S."/>
            <person name="Alexander J.E."/>
            <person name="Rich S.A."/>
            <person name="Livny J."/>
            <person name="Vlamakis H."/>
            <person name="Clish C."/>
            <person name="Bullock K."/>
            <person name="Deik A."/>
            <person name="Scott J."/>
            <person name="Pierce K.A."/>
            <person name="Xavier R.J."/>
            <person name="Alm E.J."/>
        </authorList>
    </citation>
    <scope>NUCLEOTIDE SEQUENCE [LARGE SCALE GENOMIC DNA]</scope>
    <source>
        <strain evidence="10 11">BIOML-A2</strain>
    </source>
</reference>
<dbReference type="SUPFAM" id="SSF53067">
    <property type="entry name" value="Actin-like ATPase domain"/>
    <property type="match status" value="2"/>
</dbReference>
<proteinExistence type="inferred from homology"/>
<feature type="binding site" evidence="8">
    <location>
        <position position="115"/>
    </location>
    <ligand>
        <name>Fe cation</name>
        <dbReference type="ChEBI" id="CHEBI:24875"/>
    </ligand>
</feature>
<comment type="catalytic activity">
    <reaction evidence="7 8">
        <text>L-threonylcarbamoyladenylate + adenosine(37) in tRNA = N(6)-L-threonylcarbamoyladenosine(37) in tRNA + AMP + H(+)</text>
        <dbReference type="Rhea" id="RHEA:37059"/>
        <dbReference type="Rhea" id="RHEA-COMP:10162"/>
        <dbReference type="Rhea" id="RHEA-COMP:10163"/>
        <dbReference type="ChEBI" id="CHEBI:15378"/>
        <dbReference type="ChEBI" id="CHEBI:73682"/>
        <dbReference type="ChEBI" id="CHEBI:74411"/>
        <dbReference type="ChEBI" id="CHEBI:74418"/>
        <dbReference type="ChEBI" id="CHEBI:456215"/>
        <dbReference type="EC" id="2.3.1.234"/>
    </reaction>
</comment>
<evidence type="ECO:0000313" key="11">
    <source>
        <dbReference type="Proteomes" id="UP000462362"/>
    </source>
</evidence>
<feature type="binding site" evidence="8">
    <location>
        <position position="302"/>
    </location>
    <ligand>
        <name>Fe cation</name>
        <dbReference type="ChEBI" id="CHEBI:24875"/>
    </ligand>
</feature>
<dbReference type="EC" id="2.3.1.234" evidence="8"/>
<dbReference type="GO" id="GO:0005737">
    <property type="term" value="C:cytoplasm"/>
    <property type="evidence" value="ECO:0007669"/>
    <property type="project" value="UniProtKB-SubCell"/>
</dbReference>
<dbReference type="InterPro" id="IPR017861">
    <property type="entry name" value="KAE1/TsaD"/>
</dbReference>
<sequence>MLILGIESSCDETGVALYDTDKGLIADALHTQIEMHRLYGGVVPELASRDHIRRIIPLLNEVMKKAGKTPQDLDAVAVTEGPGLAGALLVGNSVAYGIGLALDIPVVGIHHLEGHLLSSLLADDKPSFPFIALLVSGGHTQIMEVRALGDYELLGETLDDAAGEAFDKTAQALGYSYPGGPAVSALAEKGTPGAIELPRPLIHAPNLDFSFSGLKTAVMNTVRKEPKPLSQEFKNNLARAFVDSVTDVLVTKCLKALKKTGNKSLVAAGGVSANKQLRTRLTEACRRRGVKVFFPPQALCTDNGAMIAAAAGAHLAEIKDLKNKKPDGFSIKPRWSLEHPNDND</sequence>
<evidence type="ECO:0000256" key="5">
    <source>
        <dbReference type="ARBA" id="ARBA00023004"/>
    </source>
</evidence>
<evidence type="ECO:0000256" key="8">
    <source>
        <dbReference type="HAMAP-Rule" id="MF_01445"/>
    </source>
</evidence>
<gene>
    <name evidence="8 10" type="primary">tsaD</name>
    <name evidence="10" type="ORF">GMD42_12880</name>
</gene>
<keyword evidence="2 8" id="KW-0808">Transferase</keyword>
<feature type="binding site" evidence="8">
    <location>
        <begin position="134"/>
        <end position="138"/>
    </location>
    <ligand>
        <name>substrate</name>
    </ligand>
</feature>
<evidence type="ECO:0000256" key="4">
    <source>
        <dbReference type="ARBA" id="ARBA00022723"/>
    </source>
</evidence>
<dbReference type="PANTHER" id="PTHR11735">
    <property type="entry name" value="TRNA N6-ADENOSINE THREONYLCARBAMOYLTRANSFERASE"/>
    <property type="match status" value="1"/>
</dbReference>
<dbReference type="CDD" id="cd24133">
    <property type="entry name" value="ASKHA_NBD_TsaD_bac"/>
    <property type="match status" value="1"/>
</dbReference>
<comment type="cofactor">
    <cofactor evidence="8">
        <name>Fe(2+)</name>
        <dbReference type="ChEBI" id="CHEBI:29033"/>
    </cofactor>
    <text evidence="8">Binds 1 Fe(2+) ion per subunit.</text>
</comment>
<dbReference type="PANTHER" id="PTHR11735:SF6">
    <property type="entry name" value="TRNA N6-ADENOSINE THREONYLCARBAMOYLTRANSFERASE, MITOCHONDRIAL"/>
    <property type="match status" value="1"/>
</dbReference>
<dbReference type="HAMAP" id="MF_01445">
    <property type="entry name" value="TsaD"/>
    <property type="match status" value="1"/>
</dbReference>
<dbReference type="InterPro" id="IPR000905">
    <property type="entry name" value="Gcp-like_dom"/>
</dbReference>
<dbReference type="PRINTS" id="PR00789">
    <property type="entry name" value="OSIALOPTASE"/>
</dbReference>
<name>A0A6I3SCX1_9BURK</name>
<dbReference type="EMBL" id="WNCL01000083">
    <property type="protein sequence ID" value="MTU44473.1"/>
    <property type="molecule type" value="Genomic_DNA"/>
</dbReference>
<evidence type="ECO:0000256" key="7">
    <source>
        <dbReference type="ARBA" id="ARBA00048117"/>
    </source>
</evidence>